<accession>A0AAW1PZ84</accession>
<organism evidence="4 5">
    <name type="scientific">Symbiochloris irregularis</name>
    <dbReference type="NCBI Taxonomy" id="706552"/>
    <lineage>
        <taxon>Eukaryota</taxon>
        <taxon>Viridiplantae</taxon>
        <taxon>Chlorophyta</taxon>
        <taxon>core chlorophytes</taxon>
        <taxon>Trebouxiophyceae</taxon>
        <taxon>Trebouxiales</taxon>
        <taxon>Trebouxiaceae</taxon>
        <taxon>Symbiochloris</taxon>
    </lineage>
</organism>
<name>A0AAW1PZ84_9CHLO</name>
<dbReference type="GO" id="GO:0003700">
    <property type="term" value="F:DNA-binding transcription factor activity"/>
    <property type="evidence" value="ECO:0007669"/>
    <property type="project" value="InterPro"/>
</dbReference>
<evidence type="ECO:0000259" key="3">
    <source>
        <dbReference type="PROSITE" id="PS00036"/>
    </source>
</evidence>
<dbReference type="AlphaFoldDB" id="A0AAW1PZ84"/>
<feature type="compositionally biased region" description="Low complexity" evidence="2">
    <location>
        <begin position="17"/>
        <end position="28"/>
    </location>
</feature>
<reference evidence="4 5" key="1">
    <citation type="journal article" date="2024" name="Nat. Commun.">
        <title>Phylogenomics reveals the evolutionary origins of lichenization in chlorophyte algae.</title>
        <authorList>
            <person name="Puginier C."/>
            <person name="Libourel C."/>
            <person name="Otte J."/>
            <person name="Skaloud P."/>
            <person name="Haon M."/>
            <person name="Grisel S."/>
            <person name="Petersen M."/>
            <person name="Berrin J.G."/>
            <person name="Delaux P.M."/>
            <person name="Dal Grande F."/>
            <person name="Keller J."/>
        </authorList>
    </citation>
    <scope>NUCLEOTIDE SEQUENCE [LARGE SCALE GENOMIC DNA]</scope>
    <source>
        <strain evidence="4 5">SAG 2036</strain>
    </source>
</reference>
<feature type="region of interest" description="Disordered" evidence="2">
    <location>
        <begin position="1"/>
        <end position="28"/>
    </location>
</feature>
<dbReference type="PROSITE" id="PS00036">
    <property type="entry name" value="BZIP_BASIC"/>
    <property type="match status" value="1"/>
</dbReference>
<evidence type="ECO:0000313" key="5">
    <source>
        <dbReference type="Proteomes" id="UP001465755"/>
    </source>
</evidence>
<comment type="caution">
    <text evidence="4">The sequence shown here is derived from an EMBL/GenBank/DDBJ whole genome shotgun (WGS) entry which is preliminary data.</text>
</comment>
<protein>
    <recommendedName>
        <fullName evidence="3">BZIP domain-containing protein</fullName>
    </recommendedName>
</protein>
<feature type="domain" description="BZIP" evidence="3">
    <location>
        <begin position="57"/>
        <end position="71"/>
    </location>
</feature>
<evidence type="ECO:0000256" key="1">
    <source>
        <dbReference type="SAM" id="Coils"/>
    </source>
</evidence>
<proteinExistence type="predicted"/>
<dbReference type="Proteomes" id="UP001465755">
    <property type="component" value="Unassembled WGS sequence"/>
</dbReference>
<evidence type="ECO:0000256" key="2">
    <source>
        <dbReference type="SAM" id="MobiDB-lite"/>
    </source>
</evidence>
<feature type="region of interest" description="Disordered" evidence="2">
    <location>
        <begin position="482"/>
        <end position="501"/>
    </location>
</feature>
<keyword evidence="5" id="KW-1185">Reference proteome</keyword>
<dbReference type="EMBL" id="JALJOQ010000002">
    <property type="protein sequence ID" value="KAK9814052.1"/>
    <property type="molecule type" value="Genomic_DNA"/>
</dbReference>
<keyword evidence="1" id="KW-0175">Coiled coil</keyword>
<evidence type="ECO:0000313" key="4">
    <source>
        <dbReference type="EMBL" id="KAK9814052.1"/>
    </source>
</evidence>
<feature type="coiled-coil region" evidence="1">
    <location>
        <begin position="76"/>
        <end position="110"/>
    </location>
</feature>
<gene>
    <name evidence="4" type="ORF">WJX73_010759</name>
</gene>
<sequence>MQSSSLLDLQDQERLCSSPSIDPVSDPPVFRLSAAASKAKADNDTSEMIVLHTGTDKHKRNRQAQARYRERLREKHNRNQMMATRLEESLKELQNAQAALQAERTAFDLEKERWQDSMQAASQHLQLRASPPALEFVVDPHRHSIAVLRLRMPDHKMAWLYGMAEDLKASIKILGWQYPCNVLTDDLCTVMFNWITAFKAASQKLLANHNAQPCEQSLSAMGQFIRQLRSAFQLYWRNIFEEDTWPQSIMQACSDCLFLKCGAPTHDHYRRCADAMRLTPQQQANIAKAYRKWQQQTAAAQHRSAHILPGMQALKRSTVDRTTLGTQSIGLTFSERRKNEQVLHKCNMEQKRAAVELHAAWTSEITAHQYMVLEAAGQPFGTNTLRLCEAIVDGLSPVEEARQVAAEPPSLQLNSETPTPDSRVYSLPAGPGCLPPADAATGSQIIPDDRVYPPQQLRTLQHPVEGHPTMVSPGRDEVLCSSSNSCSGASERHNQQLPSHSELADHAGAAQALHGAPSDKDLLLTDTLLEDVLKDLDNHLATGNATVPSRQDSWELQDLSHGLDIGDARELMQALIA</sequence>
<dbReference type="InterPro" id="IPR004827">
    <property type="entry name" value="bZIP"/>
</dbReference>